<protein>
    <submittedName>
        <fullName evidence="1">Uncharacterized protein</fullName>
    </submittedName>
</protein>
<dbReference type="AlphaFoldDB" id="A0A0A9DNP4"/>
<organism evidence="1">
    <name type="scientific">Arundo donax</name>
    <name type="common">Giant reed</name>
    <name type="synonym">Donax arundinaceus</name>
    <dbReference type="NCBI Taxonomy" id="35708"/>
    <lineage>
        <taxon>Eukaryota</taxon>
        <taxon>Viridiplantae</taxon>
        <taxon>Streptophyta</taxon>
        <taxon>Embryophyta</taxon>
        <taxon>Tracheophyta</taxon>
        <taxon>Spermatophyta</taxon>
        <taxon>Magnoliopsida</taxon>
        <taxon>Liliopsida</taxon>
        <taxon>Poales</taxon>
        <taxon>Poaceae</taxon>
        <taxon>PACMAD clade</taxon>
        <taxon>Arundinoideae</taxon>
        <taxon>Arundineae</taxon>
        <taxon>Arundo</taxon>
    </lineage>
</organism>
<reference evidence="1" key="1">
    <citation type="submission" date="2014-09" db="EMBL/GenBank/DDBJ databases">
        <authorList>
            <person name="Magalhaes I.L.F."/>
            <person name="Oliveira U."/>
            <person name="Santos F.R."/>
            <person name="Vidigal T.H.D.A."/>
            <person name="Brescovit A.D."/>
            <person name="Santos A.J."/>
        </authorList>
    </citation>
    <scope>NUCLEOTIDE SEQUENCE</scope>
    <source>
        <tissue evidence="1">Shoot tissue taken approximately 20 cm above the soil surface</tissue>
    </source>
</reference>
<accession>A0A0A9DNP4</accession>
<proteinExistence type="predicted"/>
<sequence>MCAVLLKYQGKTLNSWKSAYCRMNLMQQPPVYYHCHCYHVALDPWFQCRYHHHLTVRLSSR</sequence>
<reference evidence="1" key="2">
    <citation type="journal article" date="2015" name="Data Brief">
        <title>Shoot transcriptome of the giant reed, Arundo donax.</title>
        <authorList>
            <person name="Barrero R.A."/>
            <person name="Guerrero F.D."/>
            <person name="Moolhuijzen P."/>
            <person name="Goolsby J.A."/>
            <person name="Tidwell J."/>
            <person name="Bellgard S.E."/>
            <person name="Bellgard M.I."/>
        </authorList>
    </citation>
    <scope>NUCLEOTIDE SEQUENCE</scope>
    <source>
        <tissue evidence="1">Shoot tissue taken approximately 20 cm above the soil surface</tissue>
    </source>
</reference>
<name>A0A0A9DNP4_ARUDO</name>
<evidence type="ECO:0000313" key="1">
    <source>
        <dbReference type="EMBL" id="JAD90169.1"/>
    </source>
</evidence>
<dbReference type="EMBL" id="GBRH01207726">
    <property type="protein sequence ID" value="JAD90169.1"/>
    <property type="molecule type" value="Transcribed_RNA"/>
</dbReference>